<dbReference type="PROSITE" id="PS51257">
    <property type="entry name" value="PROKAR_LIPOPROTEIN"/>
    <property type="match status" value="1"/>
</dbReference>
<evidence type="ECO:0000256" key="4">
    <source>
        <dbReference type="ARBA" id="ARBA00022984"/>
    </source>
</evidence>
<proteinExistence type="predicted"/>
<feature type="compositionally biased region" description="Low complexity" evidence="7">
    <location>
        <begin position="76"/>
        <end position="103"/>
    </location>
</feature>
<keyword evidence="3 6" id="KW-0133">Cell shape</keyword>
<dbReference type="PANTHER" id="PTHR30582">
    <property type="entry name" value="L,D-TRANSPEPTIDASE"/>
    <property type="match status" value="1"/>
</dbReference>
<evidence type="ECO:0000256" key="5">
    <source>
        <dbReference type="ARBA" id="ARBA00023316"/>
    </source>
</evidence>
<accession>A0ABV6NVJ2</accession>
<dbReference type="SUPFAM" id="SSF141523">
    <property type="entry name" value="L,D-transpeptidase catalytic domain-like"/>
    <property type="match status" value="1"/>
</dbReference>
<comment type="caution">
    <text evidence="10">The sequence shown here is derived from an EMBL/GenBank/DDBJ whole genome shotgun (WGS) entry which is preliminary data.</text>
</comment>
<evidence type="ECO:0000256" key="1">
    <source>
        <dbReference type="ARBA" id="ARBA00004752"/>
    </source>
</evidence>
<keyword evidence="2" id="KW-0808">Transferase</keyword>
<dbReference type="InterPro" id="IPR002477">
    <property type="entry name" value="Peptidoglycan-bd-like"/>
</dbReference>
<evidence type="ECO:0000256" key="7">
    <source>
        <dbReference type="SAM" id="MobiDB-lite"/>
    </source>
</evidence>
<feature type="domain" description="L,D-TPase catalytic" evidence="9">
    <location>
        <begin position="186"/>
        <end position="297"/>
    </location>
</feature>
<dbReference type="PANTHER" id="PTHR30582:SF33">
    <property type="entry name" value="EXPORTED PROTEIN"/>
    <property type="match status" value="1"/>
</dbReference>
<protein>
    <submittedName>
        <fullName evidence="10">L,D-transpeptidase family protein</fullName>
    </submittedName>
</protein>
<feature type="active site" description="Nucleophile" evidence="6">
    <location>
        <position position="273"/>
    </location>
</feature>
<dbReference type="RefSeq" id="WP_377338048.1">
    <property type="nucleotide sequence ID" value="NZ_JBHLUE010000008.1"/>
</dbReference>
<evidence type="ECO:0000313" key="11">
    <source>
        <dbReference type="Proteomes" id="UP001589894"/>
    </source>
</evidence>
<dbReference type="PROSITE" id="PS52029">
    <property type="entry name" value="LD_TPASE"/>
    <property type="match status" value="1"/>
</dbReference>
<feature type="chain" id="PRO_5045336873" evidence="8">
    <location>
        <begin position="22"/>
        <end position="303"/>
    </location>
</feature>
<dbReference type="InterPro" id="IPR005490">
    <property type="entry name" value="LD_TPept_cat_dom"/>
</dbReference>
<evidence type="ECO:0000256" key="3">
    <source>
        <dbReference type="ARBA" id="ARBA00022960"/>
    </source>
</evidence>
<feature type="compositionally biased region" description="Low complexity" evidence="7">
    <location>
        <begin position="41"/>
        <end position="53"/>
    </location>
</feature>
<sequence length="303" mass="31415">MNRIVLAIRLTAVAVVTLVGAGACTFGPQEHRAGGPAPVNAASGTTGASGSPGPIQPGGTAPAGSRRPSSQGPDRAGSPSPAGSAGPTGSTGSAGSAGSTTPSRLPAGCTQGEQQREVETYLARLGGFGPVEVDGRQSAADCAAIKRFQRRYGISPAAGRAGPTTADVAGRLARTNLASCRAGKGTTFCVDLTHQTVWVVRDGHVLLGPTVTRTGKPGYATVSGSYTIDYRNPREWSTPYEVWMPLWQHFYGGMGFHETTTYLHDMSIGSHGCVNLLPEDARRMWELGSVGTHVRLFGRRPGT</sequence>
<dbReference type="Proteomes" id="UP001589894">
    <property type="component" value="Unassembled WGS sequence"/>
</dbReference>
<keyword evidence="5 6" id="KW-0961">Cell wall biogenesis/degradation</keyword>
<dbReference type="Gene3D" id="1.10.101.10">
    <property type="entry name" value="PGBD-like superfamily/PGBD"/>
    <property type="match status" value="1"/>
</dbReference>
<evidence type="ECO:0000259" key="9">
    <source>
        <dbReference type="PROSITE" id="PS52029"/>
    </source>
</evidence>
<reference evidence="10 11" key="1">
    <citation type="submission" date="2024-09" db="EMBL/GenBank/DDBJ databases">
        <authorList>
            <person name="Sun Q."/>
            <person name="Mori K."/>
        </authorList>
    </citation>
    <scope>NUCLEOTIDE SEQUENCE [LARGE SCALE GENOMIC DNA]</scope>
    <source>
        <strain evidence="10 11">TBRC 2205</strain>
    </source>
</reference>
<keyword evidence="4 6" id="KW-0573">Peptidoglycan synthesis</keyword>
<feature type="signal peptide" evidence="8">
    <location>
        <begin position="1"/>
        <end position="21"/>
    </location>
</feature>
<name>A0ABV6NVJ2_9ACTN</name>
<dbReference type="InterPro" id="IPR036365">
    <property type="entry name" value="PGBD-like_sf"/>
</dbReference>
<dbReference type="SUPFAM" id="SSF47090">
    <property type="entry name" value="PGBD-like"/>
    <property type="match status" value="1"/>
</dbReference>
<keyword evidence="8" id="KW-0732">Signal</keyword>
<dbReference type="InterPro" id="IPR036366">
    <property type="entry name" value="PGBDSf"/>
</dbReference>
<dbReference type="EMBL" id="JBHLUE010000008">
    <property type="protein sequence ID" value="MFC0564780.1"/>
    <property type="molecule type" value="Genomic_DNA"/>
</dbReference>
<feature type="active site" description="Proton donor/acceptor" evidence="6">
    <location>
        <position position="257"/>
    </location>
</feature>
<comment type="pathway">
    <text evidence="1 6">Cell wall biogenesis; peptidoglycan biosynthesis.</text>
</comment>
<evidence type="ECO:0000313" key="10">
    <source>
        <dbReference type="EMBL" id="MFC0564780.1"/>
    </source>
</evidence>
<dbReference type="Gene3D" id="2.40.440.10">
    <property type="entry name" value="L,D-transpeptidase catalytic domain-like"/>
    <property type="match status" value="1"/>
</dbReference>
<dbReference type="CDD" id="cd16913">
    <property type="entry name" value="YkuD_like"/>
    <property type="match status" value="1"/>
</dbReference>
<evidence type="ECO:0000256" key="6">
    <source>
        <dbReference type="PROSITE-ProRule" id="PRU01373"/>
    </source>
</evidence>
<dbReference type="InterPro" id="IPR038063">
    <property type="entry name" value="Transpep_catalytic_dom"/>
</dbReference>
<evidence type="ECO:0000256" key="8">
    <source>
        <dbReference type="SAM" id="SignalP"/>
    </source>
</evidence>
<keyword evidence="11" id="KW-1185">Reference proteome</keyword>
<evidence type="ECO:0000256" key="2">
    <source>
        <dbReference type="ARBA" id="ARBA00022679"/>
    </source>
</evidence>
<organism evidence="10 11">
    <name type="scientific">Plantactinospora siamensis</name>
    <dbReference type="NCBI Taxonomy" id="555372"/>
    <lineage>
        <taxon>Bacteria</taxon>
        <taxon>Bacillati</taxon>
        <taxon>Actinomycetota</taxon>
        <taxon>Actinomycetes</taxon>
        <taxon>Micromonosporales</taxon>
        <taxon>Micromonosporaceae</taxon>
        <taxon>Plantactinospora</taxon>
    </lineage>
</organism>
<dbReference type="Pfam" id="PF01471">
    <property type="entry name" value="PG_binding_1"/>
    <property type="match status" value="1"/>
</dbReference>
<gene>
    <name evidence="10" type="ORF">ACFFHU_11625</name>
</gene>
<dbReference type="Pfam" id="PF03734">
    <property type="entry name" value="YkuD"/>
    <property type="match status" value="1"/>
</dbReference>
<dbReference type="InterPro" id="IPR050979">
    <property type="entry name" value="LD-transpeptidase"/>
</dbReference>
<feature type="region of interest" description="Disordered" evidence="7">
    <location>
        <begin position="29"/>
        <end position="114"/>
    </location>
</feature>